<evidence type="ECO:0000259" key="2">
    <source>
        <dbReference type="PROSITE" id="PS51387"/>
    </source>
</evidence>
<dbReference type="PANTHER" id="PTHR43762">
    <property type="entry name" value="L-GULONOLACTONE OXIDASE"/>
    <property type="match status" value="1"/>
</dbReference>
<dbReference type="GO" id="GO:0080049">
    <property type="term" value="F:L-gulono-1,4-lactone dehydrogenase activity"/>
    <property type="evidence" value="ECO:0007669"/>
    <property type="project" value="TreeGrafter"/>
</dbReference>
<dbReference type="PANTHER" id="PTHR43762:SF1">
    <property type="entry name" value="D-ARABINONO-1,4-LACTONE OXIDASE"/>
    <property type="match status" value="1"/>
</dbReference>
<dbReference type="InterPro" id="IPR016167">
    <property type="entry name" value="FAD-bd_PCMH_sub1"/>
</dbReference>
<dbReference type="GO" id="GO:0003885">
    <property type="term" value="F:D-arabinono-1,4-lactone oxidase activity"/>
    <property type="evidence" value="ECO:0007669"/>
    <property type="project" value="InterPro"/>
</dbReference>
<dbReference type="InterPro" id="IPR007173">
    <property type="entry name" value="ALO_C"/>
</dbReference>
<dbReference type="InterPro" id="IPR016166">
    <property type="entry name" value="FAD-bd_PCMH"/>
</dbReference>
<evidence type="ECO:0000313" key="3">
    <source>
        <dbReference type="EMBL" id="SES43965.1"/>
    </source>
</evidence>
<dbReference type="Gene3D" id="1.10.45.10">
    <property type="entry name" value="Vanillyl-alcohol Oxidase, Chain A, domain 4"/>
    <property type="match status" value="1"/>
</dbReference>
<dbReference type="InterPro" id="IPR006094">
    <property type="entry name" value="Oxid_FAD_bind_N"/>
</dbReference>
<reference evidence="4" key="1">
    <citation type="submission" date="2016-10" db="EMBL/GenBank/DDBJ databases">
        <authorList>
            <person name="Varghese N."/>
            <person name="Submissions S."/>
        </authorList>
    </citation>
    <scope>NUCLEOTIDE SEQUENCE [LARGE SCALE GENOMIC DNA]</scope>
    <source>
        <strain evidence="4">CGMCC 4.578</strain>
    </source>
</reference>
<dbReference type="Proteomes" id="UP000199028">
    <property type="component" value="Unassembled WGS sequence"/>
</dbReference>
<evidence type="ECO:0000313" key="4">
    <source>
        <dbReference type="Proteomes" id="UP000199028"/>
    </source>
</evidence>
<dbReference type="GO" id="GO:0071949">
    <property type="term" value="F:FAD binding"/>
    <property type="evidence" value="ECO:0007669"/>
    <property type="project" value="InterPro"/>
</dbReference>
<protein>
    <submittedName>
        <fullName evidence="3">Xylitol oxidase</fullName>
    </submittedName>
</protein>
<feature type="domain" description="FAD-binding PCMH-type" evidence="2">
    <location>
        <begin position="16"/>
        <end position="171"/>
    </location>
</feature>
<dbReference type="SUPFAM" id="SSF56176">
    <property type="entry name" value="FAD-binding/transporter-associated domain-like"/>
    <property type="match status" value="1"/>
</dbReference>
<name>A0A1H9XCU9_9PSEU</name>
<organism evidence="3 4">
    <name type="scientific">Lentzea flaviverrucosa</name>
    <dbReference type="NCBI Taxonomy" id="200379"/>
    <lineage>
        <taxon>Bacteria</taxon>
        <taxon>Bacillati</taxon>
        <taxon>Actinomycetota</taxon>
        <taxon>Actinomycetes</taxon>
        <taxon>Pseudonocardiales</taxon>
        <taxon>Pseudonocardiaceae</taxon>
        <taxon>Lentzea</taxon>
    </lineage>
</organism>
<dbReference type="InterPro" id="IPR016169">
    <property type="entry name" value="FAD-bd_PCMH_sub2"/>
</dbReference>
<dbReference type="InterPro" id="IPR010031">
    <property type="entry name" value="FAD_lactone_oxidase-like"/>
</dbReference>
<dbReference type="GO" id="GO:0016020">
    <property type="term" value="C:membrane"/>
    <property type="evidence" value="ECO:0007669"/>
    <property type="project" value="InterPro"/>
</dbReference>
<dbReference type="InterPro" id="IPR036318">
    <property type="entry name" value="FAD-bd_PCMH-like_sf"/>
</dbReference>
<accession>A0A1H9XCU9</accession>
<dbReference type="PIRSF" id="PIRSF000136">
    <property type="entry name" value="LGO_GLO"/>
    <property type="match status" value="1"/>
</dbReference>
<dbReference type="Gene3D" id="3.30.70.2530">
    <property type="match status" value="1"/>
</dbReference>
<dbReference type="EMBL" id="FOFT01000014">
    <property type="protein sequence ID" value="SES43965.1"/>
    <property type="molecule type" value="Genomic_DNA"/>
</dbReference>
<keyword evidence="4" id="KW-1185">Reference proteome</keyword>
<dbReference type="Pfam" id="PF04030">
    <property type="entry name" value="ALO"/>
    <property type="match status" value="1"/>
</dbReference>
<dbReference type="Gene3D" id="3.30.43.10">
    <property type="entry name" value="Uridine Diphospho-n-acetylenolpyruvylglucosamine Reductase, domain 2"/>
    <property type="match status" value="1"/>
</dbReference>
<proteinExistence type="predicted"/>
<evidence type="ECO:0000256" key="1">
    <source>
        <dbReference type="ARBA" id="ARBA00023002"/>
    </source>
</evidence>
<dbReference type="PROSITE" id="PS51387">
    <property type="entry name" value="FAD_PCMH"/>
    <property type="match status" value="1"/>
</dbReference>
<sequence>MAPNVVHMRTNWAGNVTFSSAEAVAPASADDLRALVRGSSAVHVVGSGHSFSTIADTTGTLVSLAAMPEVFEVSGHTVRVSAGMTLASLAVRLEAAGLALHTLPSLPHITVAGAITTATHGSGARSLAGAVRSVEVMRGDGSVVELTSPGAAVSMGGLGVVTTVTLDVVPSFQIAQTVYEDVAWTTLLVRLEQIFDGAYSVSAFVDWQGGATLWAKHRVGDEEFAFPGRPASEPAHPVPGQPASRCTLQGGVPGPWHERLPHFRAEFTPSVGEELQTEYFVPRTRAVTALRALAEMSTVISPLVQACEIRTIDAEPQWLSPAFERDSIAIHFTWVPDTPAVLRLLPRLEEAIAPRPHWGKLFTVPPALLAARYPQWDAFRGLLREHDPKGVFRNEFLTRYFGSATSAGPL</sequence>
<dbReference type="Pfam" id="PF01565">
    <property type="entry name" value="FAD_binding_4"/>
    <property type="match status" value="1"/>
</dbReference>
<gene>
    <name evidence="3" type="ORF">SAMN05216195_114148</name>
</gene>
<dbReference type="AlphaFoldDB" id="A0A1H9XCU9"/>
<dbReference type="InterPro" id="IPR016171">
    <property type="entry name" value="Vanillyl_alc_oxidase_C-sub2"/>
</dbReference>
<dbReference type="Gene3D" id="3.30.465.10">
    <property type="match status" value="1"/>
</dbReference>
<dbReference type="Gene3D" id="3.30.70.2520">
    <property type="match status" value="1"/>
</dbReference>
<keyword evidence="1" id="KW-0560">Oxidoreductase</keyword>